<dbReference type="PANTHER" id="PTHR47197:SF3">
    <property type="entry name" value="DIHYDRO-HEME D1 DEHYDROGENASE"/>
    <property type="match status" value="1"/>
</dbReference>
<dbReference type="AlphaFoldDB" id="A0A852X8X5"/>
<dbReference type="Gene3D" id="2.130.10.10">
    <property type="entry name" value="YVTN repeat-like/Quinoprotein amine dehydrogenase"/>
    <property type="match status" value="3"/>
</dbReference>
<dbReference type="InterPro" id="IPR011045">
    <property type="entry name" value="N2O_reductase_N"/>
</dbReference>
<dbReference type="PANTHER" id="PTHR47197">
    <property type="entry name" value="PROTEIN NIRF"/>
    <property type="match status" value="1"/>
</dbReference>
<reference evidence="3 4" key="1">
    <citation type="submission" date="2020-07" db="EMBL/GenBank/DDBJ databases">
        <title>Sequencing the genomes of 1000 actinobacteria strains.</title>
        <authorList>
            <person name="Klenk H.-P."/>
        </authorList>
    </citation>
    <scope>NUCLEOTIDE SEQUENCE [LARGE SCALE GENOMIC DNA]</scope>
    <source>
        <strain evidence="3 4">DSM 24723</strain>
    </source>
</reference>
<accession>A0A852X8X5</accession>
<name>A0A852X8X5_9MICO</name>
<keyword evidence="2" id="KW-1133">Transmembrane helix</keyword>
<dbReference type="NCBIfam" id="TIGR02276">
    <property type="entry name" value="beta_rpt_yvtn"/>
    <property type="match status" value="1"/>
</dbReference>
<dbReference type="SUPFAM" id="SSF50974">
    <property type="entry name" value="Nitrous oxide reductase, N-terminal domain"/>
    <property type="match status" value="1"/>
</dbReference>
<evidence type="ECO:0000313" key="4">
    <source>
        <dbReference type="Proteomes" id="UP000592181"/>
    </source>
</evidence>
<dbReference type="EMBL" id="JACBZX010000001">
    <property type="protein sequence ID" value="NYG36784.1"/>
    <property type="molecule type" value="Genomic_DNA"/>
</dbReference>
<feature type="region of interest" description="Disordered" evidence="1">
    <location>
        <begin position="45"/>
        <end position="87"/>
    </location>
</feature>
<dbReference type="RefSeq" id="WP_179462236.1">
    <property type="nucleotide sequence ID" value="NZ_JACBZX010000001.1"/>
</dbReference>
<evidence type="ECO:0000256" key="2">
    <source>
        <dbReference type="SAM" id="Phobius"/>
    </source>
</evidence>
<keyword evidence="4" id="KW-1185">Reference proteome</keyword>
<keyword evidence="2" id="KW-0472">Membrane</keyword>
<sequence length="422" mass="44162">MKINNDPVYVRRRLVALAVAVIVLVLLIWLVSRLFGGDDSASAATEEASTQESPSAAVAATPTVEPEEPAPSESPAAERGEQAPPVESTMVQVQRITGGLTPKSVVASSAGVVFAQNMMYSHTVTVYDADGARLKTIDDAVDLADFGVEGHPGESKGAPVEMAFSPDGSTAWVSNYAMYGEGFLPEGKDACTSGEGISPSYVYEIDTASLEIERVVEVGAVPKYVAATPDGKHVLVSNWCSMDLSVIDAKTAKVVKTIPLGGENPRGIAVSPDSSTAYVANMGNDETVKVDLGSGEVTPFASTGVNPRHLLMSPKGDRLYITNAGSGTVSKVDTGNGEVVGEATVGADPRSMAMSPDGAALYVANYDSATVSKVRAEDMSVLQTVETDDVPIGITYEPTKKRVWVASYNGSLVVYDDSRRAA</sequence>
<dbReference type="SUPFAM" id="SSF51004">
    <property type="entry name" value="C-terminal (heme d1) domain of cytochrome cd1-nitrite reductase"/>
    <property type="match status" value="1"/>
</dbReference>
<feature type="transmembrane region" description="Helical" evidence="2">
    <location>
        <begin position="12"/>
        <end position="31"/>
    </location>
</feature>
<feature type="compositionally biased region" description="Low complexity" evidence="1">
    <location>
        <begin position="45"/>
        <end position="64"/>
    </location>
</feature>
<proteinExistence type="predicted"/>
<evidence type="ECO:0000313" key="3">
    <source>
        <dbReference type="EMBL" id="NYG36784.1"/>
    </source>
</evidence>
<keyword evidence="2" id="KW-0812">Transmembrane</keyword>
<organism evidence="3 4">
    <name type="scientific">Janibacter alkaliphilus</name>
    <dbReference type="NCBI Taxonomy" id="1069963"/>
    <lineage>
        <taxon>Bacteria</taxon>
        <taxon>Bacillati</taxon>
        <taxon>Actinomycetota</taxon>
        <taxon>Actinomycetes</taxon>
        <taxon>Micrococcales</taxon>
        <taxon>Intrasporangiaceae</taxon>
        <taxon>Janibacter</taxon>
    </lineage>
</organism>
<dbReference type="InterPro" id="IPR011048">
    <property type="entry name" value="Haem_d1_sf"/>
</dbReference>
<comment type="caution">
    <text evidence="3">The sequence shown here is derived from an EMBL/GenBank/DDBJ whole genome shotgun (WGS) entry which is preliminary data.</text>
</comment>
<evidence type="ECO:0000256" key="1">
    <source>
        <dbReference type="SAM" id="MobiDB-lite"/>
    </source>
</evidence>
<protein>
    <submittedName>
        <fullName evidence="3">YVTN family beta-propeller protein</fullName>
    </submittedName>
</protein>
<gene>
    <name evidence="3" type="ORF">BJY28_001253</name>
</gene>
<dbReference type="InterPro" id="IPR011964">
    <property type="entry name" value="YVTN_b-propeller_repeat"/>
</dbReference>
<dbReference type="Proteomes" id="UP000592181">
    <property type="component" value="Unassembled WGS sequence"/>
</dbReference>
<dbReference type="InterPro" id="IPR051200">
    <property type="entry name" value="Host-pathogen_enzymatic-act"/>
</dbReference>
<dbReference type="InterPro" id="IPR015943">
    <property type="entry name" value="WD40/YVTN_repeat-like_dom_sf"/>
</dbReference>